<organism evidence="2">
    <name type="scientific">OCS116 cluster bacterium</name>
    <dbReference type="NCBI Taxonomy" id="2030921"/>
    <lineage>
        <taxon>Bacteria</taxon>
        <taxon>Pseudomonadati</taxon>
        <taxon>Pseudomonadota</taxon>
        <taxon>Alphaproteobacteria</taxon>
        <taxon>OCS116 cluster</taxon>
    </lineage>
</organism>
<dbReference type="InterPro" id="IPR016181">
    <property type="entry name" value="Acyl_CoA_acyltransferase"/>
</dbReference>
<evidence type="ECO:0000259" key="1">
    <source>
        <dbReference type="Pfam" id="PF13480"/>
    </source>
</evidence>
<feature type="domain" description="BioF2-like acetyltransferase" evidence="1">
    <location>
        <begin position="163"/>
        <end position="304"/>
    </location>
</feature>
<dbReference type="AlphaFoldDB" id="A0A2A4YXU5"/>
<dbReference type="Gene3D" id="3.40.630.30">
    <property type="match status" value="1"/>
</dbReference>
<proteinExistence type="predicted"/>
<sequence length="359" mass="41049">MSNLIFNAITGQKDIQNTVDQIKLGSHNTVFSSVFWLRNSIGADNISFTASDAGGQIQQALHLSVKHKFGFKIAEMAGEPFTQYSDAINNSQQPIDNFFKHCLAHLNGKHIDAVHLRNVRADAHIIEYCQNNGLILEKKQAPWIDLTKFENYEAYFNGLGKTTRKTYRKLFRDLDTQFNVYLDDQITAELVNEIVELKAKQLDEYRKSSRVFADQKNLEQLTKMLTTPSDDFKIFVSTVSCDGKLASAAISFIKGDHYYGYIVAMDNRFIAYKPGNIHVILNIEYAYANGITKYDFLSPADEYKYRWSKNNAIAVYDILLPMSAKGKLYGSVYLNNLRPMLKSAYLYMCNSRLYKAFKK</sequence>
<comment type="caution">
    <text evidence="2">The sequence shown here is derived from an EMBL/GenBank/DDBJ whole genome shotgun (WGS) entry which is preliminary data.</text>
</comment>
<reference evidence="2" key="2">
    <citation type="journal article" date="2018" name="ISME J.">
        <title>A dynamic microbial community with high functional redundancy inhabits the cold, oxic subseafloor aquifer.</title>
        <authorList>
            <person name="Tully B.J."/>
            <person name="Wheat C.G."/>
            <person name="Glazer B.T."/>
            <person name="Huber J.A."/>
        </authorList>
    </citation>
    <scope>NUCLEOTIDE SEQUENCE</scope>
    <source>
        <strain evidence="2">NORP83</strain>
    </source>
</reference>
<reference key="1">
    <citation type="submission" date="2017-08" db="EMBL/GenBank/DDBJ databases">
        <title>A dynamic microbial community with high functional redundancy inhabits the cold, oxic subseafloor aquifer.</title>
        <authorList>
            <person name="Tully B.J."/>
            <person name="Wheat C.G."/>
            <person name="Glazer B.T."/>
            <person name="Huber J.A."/>
        </authorList>
    </citation>
    <scope>NUCLEOTIDE SEQUENCE [LARGE SCALE GENOMIC DNA]</scope>
</reference>
<dbReference type="Pfam" id="PF13480">
    <property type="entry name" value="Acetyltransf_6"/>
    <property type="match status" value="1"/>
</dbReference>
<dbReference type="InterPro" id="IPR038740">
    <property type="entry name" value="BioF2-like_GNAT_dom"/>
</dbReference>
<gene>
    <name evidence="2" type="ORF">COB13_11445</name>
</gene>
<accession>A0A2A4YXU5</accession>
<name>A0A2A4YXU5_9PROT</name>
<dbReference type="EMBL" id="NVUS01000015">
    <property type="protein sequence ID" value="PCI99521.1"/>
    <property type="molecule type" value="Genomic_DNA"/>
</dbReference>
<dbReference type="SUPFAM" id="SSF55729">
    <property type="entry name" value="Acyl-CoA N-acyltransferases (Nat)"/>
    <property type="match status" value="1"/>
</dbReference>
<protein>
    <recommendedName>
        <fullName evidence="1">BioF2-like acetyltransferase domain-containing protein</fullName>
    </recommendedName>
</protein>
<evidence type="ECO:0000313" key="2">
    <source>
        <dbReference type="EMBL" id="PCI99521.1"/>
    </source>
</evidence>